<keyword evidence="3 9" id="KW-0479">Metal-binding</keyword>
<dbReference type="PANTHER" id="PTHR43210:SF2">
    <property type="entry name" value="ATP-DEPENDENT DETHIOBIOTIN SYNTHETASE BIOD 2"/>
    <property type="match status" value="1"/>
</dbReference>
<feature type="active site" evidence="9">
    <location>
        <position position="38"/>
    </location>
</feature>
<name>A0A1I6JWM3_9FIRM</name>
<gene>
    <name evidence="9" type="primary">bioD</name>
    <name evidence="10" type="ORF">SAMN05661086_02023</name>
</gene>
<dbReference type="OrthoDB" id="9802097at2"/>
<evidence type="ECO:0000313" key="11">
    <source>
        <dbReference type="Proteomes" id="UP000199659"/>
    </source>
</evidence>
<keyword evidence="7 9" id="KW-0460">Magnesium</keyword>
<evidence type="ECO:0000313" key="10">
    <source>
        <dbReference type="EMBL" id="SFR83389.1"/>
    </source>
</evidence>
<keyword evidence="1 9" id="KW-0963">Cytoplasm</keyword>
<feature type="binding site" evidence="9">
    <location>
        <begin position="13"/>
        <end position="18"/>
    </location>
    <ligand>
        <name>ATP</name>
        <dbReference type="ChEBI" id="CHEBI:30616"/>
    </ligand>
</feature>
<dbReference type="NCBIfam" id="TIGR00347">
    <property type="entry name" value="bioD"/>
    <property type="match status" value="1"/>
</dbReference>
<keyword evidence="4 9" id="KW-0547">Nucleotide-binding</keyword>
<proteinExistence type="inferred from homology"/>
<dbReference type="UniPathway" id="UPA00078">
    <property type="reaction ID" value="UER00161"/>
</dbReference>
<comment type="caution">
    <text evidence="9">Lacks conserved residue(s) required for the propagation of feature annotation.</text>
</comment>
<comment type="catalytic activity">
    <reaction evidence="8">
        <text>(7R,8S)-8-amino-7-(carboxyamino)nonanoate + ATP = (4R,5S)-dethiobiotin + ADP + phosphate + H(+)</text>
        <dbReference type="Rhea" id="RHEA:63684"/>
        <dbReference type="ChEBI" id="CHEBI:15378"/>
        <dbReference type="ChEBI" id="CHEBI:30616"/>
        <dbReference type="ChEBI" id="CHEBI:43474"/>
        <dbReference type="ChEBI" id="CHEBI:149470"/>
        <dbReference type="ChEBI" id="CHEBI:149473"/>
        <dbReference type="ChEBI" id="CHEBI:456216"/>
    </reaction>
</comment>
<comment type="catalytic activity">
    <reaction evidence="9">
        <text>(7R,8S)-7,8-diammoniononanoate + CO2 + ATP = (4R,5S)-dethiobiotin + ADP + phosphate + 3 H(+)</text>
        <dbReference type="Rhea" id="RHEA:15805"/>
        <dbReference type="ChEBI" id="CHEBI:15378"/>
        <dbReference type="ChEBI" id="CHEBI:16526"/>
        <dbReference type="ChEBI" id="CHEBI:30616"/>
        <dbReference type="ChEBI" id="CHEBI:43474"/>
        <dbReference type="ChEBI" id="CHEBI:149469"/>
        <dbReference type="ChEBI" id="CHEBI:149473"/>
        <dbReference type="ChEBI" id="CHEBI:456216"/>
        <dbReference type="EC" id="6.3.3.3"/>
    </reaction>
</comment>
<dbReference type="AlphaFoldDB" id="A0A1I6JWM3"/>
<keyword evidence="5 9" id="KW-0093">Biotin biosynthesis</keyword>
<dbReference type="CDD" id="cd03109">
    <property type="entry name" value="DTBS"/>
    <property type="match status" value="1"/>
</dbReference>
<evidence type="ECO:0000256" key="5">
    <source>
        <dbReference type="ARBA" id="ARBA00022756"/>
    </source>
</evidence>
<feature type="binding site" evidence="9">
    <location>
        <position position="42"/>
    </location>
    <ligand>
        <name>substrate</name>
    </ligand>
</feature>
<evidence type="ECO:0000256" key="3">
    <source>
        <dbReference type="ARBA" id="ARBA00022723"/>
    </source>
</evidence>
<feature type="binding site" evidence="9">
    <location>
        <position position="209"/>
    </location>
    <ligand>
        <name>ATP</name>
        <dbReference type="ChEBI" id="CHEBI:30616"/>
    </ligand>
</feature>
<dbReference type="Proteomes" id="UP000199659">
    <property type="component" value="Unassembled WGS sequence"/>
</dbReference>
<dbReference type="InterPro" id="IPR027417">
    <property type="entry name" value="P-loop_NTPase"/>
</dbReference>
<evidence type="ECO:0000256" key="7">
    <source>
        <dbReference type="ARBA" id="ARBA00022842"/>
    </source>
</evidence>
<evidence type="ECO:0000256" key="2">
    <source>
        <dbReference type="ARBA" id="ARBA00022598"/>
    </source>
</evidence>
<accession>A0A1I6JWM3</accession>
<feature type="binding site" evidence="9">
    <location>
        <position position="55"/>
    </location>
    <ligand>
        <name>Mg(2+)</name>
        <dbReference type="ChEBI" id="CHEBI:18420"/>
    </ligand>
</feature>
<dbReference type="GO" id="GO:0005829">
    <property type="term" value="C:cytosol"/>
    <property type="evidence" value="ECO:0007669"/>
    <property type="project" value="TreeGrafter"/>
</dbReference>
<feature type="binding site" evidence="9">
    <location>
        <position position="55"/>
    </location>
    <ligand>
        <name>ATP</name>
        <dbReference type="ChEBI" id="CHEBI:30616"/>
    </ligand>
</feature>
<dbReference type="Gene3D" id="3.40.50.300">
    <property type="entry name" value="P-loop containing nucleotide triphosphate hydrolases"/>
    <property type="match status" value="1"/>
</dbReference>
<comment type="function">
    <text evidence="9">Catalyzes a mechanistically unusual reaction, the ATP-dependent insertion of CO2 between the N7 and N8 nitrogen atoms of 7,8-diaminopelargonic acid (DAPA, also called 7,8-diammoniononanoate) to form a ureido ring.</text>
</comment>
<comment type="subunit">
    <text evidence="9">Homodimer.</text>
</comment>
<organism evidence="10 11">
    <name type="scientific">Anaeromicropila populeti</name>
    <dbReference type="NCBI Taxonomy" id="37658"/>
    <lineage>
        <taxon>Bacteria</taxon>
        <taxon>Bacillati</taxon>
        <taxon>Bacillota</taxon>
        <taxon>Clostridia</taxon>
        <taxon>Lachnospirales</taxon>
        <taxon>Lachnospiraceae</taxon>
        <taxon>Anaeromicropila</taxon>
    </lineage>
</organism>
<sequence length="229" mass="25240">MSKGIFITATGTDVGKTYVTALLVKKLRESGICAGYYKAALSGAEYCNGRLVPGDAQYVCRMAGIEEEPEQLVSYFYETAVSPHLAAVIHKQPIEKEVILQDFRKVKERYDYITVEGSGGIICPLRMDEKKLMLEDVIKMLYLDVLIVAPAGLGTINSTILTVEYARQKGIEVKGIILNGYEPDNVMHKDNKNQIEVLSAVPVIACVENNAEEINIALECLLDVYGEVS</sequence>
<comment type="subcellular location">
    <subcellularLocation>
        <location evidence="9">Cytoplasm</location>
    </subcellularLocation>
</comment>
<comment type="similarity">
    <text evidence="9">Belongs to the dethiobiotin synthetase family.</text>
</comment>
<evidence type="ECO:0000256" key="9">
    <source>
        <dbReference type="HAMAP-Rule" id="MF_00336"/>
    </source>
</evidence>
<dbReference type="PIRSF" id="PIRSF006755">
    <property type="entry name" value="DTB_synth"/>
    <property type="match status" value="1"/>
</dbReference>
<dbReference type="STRING" id="37658.SAMN05661086_02023"/>
<keyword evidence="2 9" id="KW-0436">Ligase</keyword>
<dbReference type="HAMAP" id="MF_00336">
    <property type="entry name" value="BioD"/>
    <property type="match status" value="1"/>
</dbReference>
<dbReference type="GO" id="GO:0004141">
    <property type="term" value="F:dethiobiotin synthase activity"/>
    <property type="evidence" value="ECO:0007669"/>
    <property type="project" value="UniProtKB-UniRule"/>
</dbReference>
<dbReference type="EMBL" id="FOYZ01000007">
    <property type="protein sequence ID" value="SFR83389.1"/>
    <property type="molecule type" value="Genomic_DNA"/>
</dbReference>
<protein>
    <recommendedName>
        <fullName evidence="9">ATP-dependent dethiobiotin synthetase BioD</fullName>
        <ecNumber evidence="9">6.3.3.3</ecNumber>
    </recommendedName>
    <alternativeName>
        <fullName evidence="9">DTB synthetase</fullName>
        <shortName evidence="9">DTBS</shortName>
    </alternativeName>
    <alternativeName>
        <fullName evidence="9">Dethiobiotin synthase</fullName>
    </alternativeName>
</protein>
<keyword evidence="6 9" id="KW-0067">ATP-binding</keyword>
<dbReference type="GO" id="GO:0009102">
    <property type="term" value="P:biotin biosynthetic process"/>
    <property type="evidence" value="ECO:0007669"/>
    <property type="project" value="UniProtKB-UniRule"/>
</dbReference>
<dbReference type="SUPFAM" id="SSF52540">
    <property type="entry name" value="P-loop containing nucleoside triphosphate hydrolases"/>
    <property type="match status" value="1"/>
</dbReference>
<dbReference type="GO" id="GO:0000287">
    <property type="term" value="F:magnesium ion binding"/>
    <property type="evidence" value="ECO:0007669"/>
    <property type="project" value="UniProtKB-UniRule"/>
</dbReference>
<dbReference type="PANTHER" id="PTHR43210">
    <property type="entry name" value="DETHIOBIOTIN SYNTHETASE"/>
    <property type="match status" value="1"/>
</dbReference>
<feature type="binding site" evidence="9">
    <location>
        <position position="17"/>
    </location>
    <ligand>
        <name>Mg(2+)</name>
        <dbReference type="ChEBI" id="CHEBI:18420"/>
    </ligand>
</feature>
<evidence type="ECO:0000256" key="1">
    <source>
        <dbReference type="ARBA" id="ARBA00022490"/>
    </source>
</evidence>
<reference evidence="10 11" key="1">
    <citation type="submission" date="2016-10" db="EMBL/GenBank/DDBJ databases">
        <authorList>
            <person name="de Groot N.N."/>
        </authorList>
    </citation>
    <scope>NUCLEOTIDE SEQUENCE [LARGE SCALE GENOMIC DNA]</scope>
    <source>
        <strain evidence="10 11">743A</strain>
    </source>
</reference>
<keyword evidence="11" id="KW-1185">Reference proteome</keyword>
<dbReference type="Pfam" id="PF13500">
    <property type="entry name" value="AAA_26"/>
    <property type="match status" value="1"/>
</dbReference>
<evidence type="ECO:0000256" key="8">
    <source>
        <dbReference type="ARBA" id="ARBA00047386"/>
    </source>
</evidence>
<comment type="cofactor">
    <cofactor evidence="9">
        <name>Mg(2+)</name>
        <dbReference type="ChEBI" id="CHEBI:18420"/>
    </cofactor>
</comment>
<dbReference type="EC" id="6.3.3.3" evidence="9"/>
<comment type="pathway">
    <text evidence="9">Cofactor biosynthesis; biotin biosynthesis; biotin from 7,8-diaminononanoate: step 1/2.</text>
</comment>
<dbReference type="InterPro" id="IPR004472">
    <property type="entry name" value="DTB_synth_BioD"/>
</dbReference>
<evidence type="ECO:0000256" key="4">
    <source>
        <dbReference type="ARBA" id="ARBA00022741"/>
    </source>
</evidence>
<dbReference type="GO" id="GO:0005524">
    <property type="term" value="F:ATP binding"/>
    <property type="evidence" value="ECO:0007669"/>
    <property type="project" value="UniProtKB-UniRule"/>
</dbReference>
<evidence type="ECO:0000256" key="6">
    <source>
        <dbReference type="ARBA" id="ARBA00022840"/>
    </source>
</evidence>
<dbReference type="RefSeq" id="WP_092560565.1">
    <property type="nucleotide sequence ID" value="NZ_FOYZ01000007.1"/>
</dbReference>
<feature type="binding site" evidence="9">
    <location>
        <position position="116"/>
    </location>
    <ligand>
        <name>Mg(2+)</name>
        <dbReference type="ChEBI" id="CHEBI:18420"/>
    </ligand>
</feature>
<feature type="binding site" evidence="9">
    <location>
        <begin position="116"/>
        <end position="119"/>
    </location>
    <ligand>
        <name>ATP</name>
        <dbReference type="ChEBI" id="CHEBI:30616"/>
    </ligand>
</feature>